<keyword evidence="3" id="KW-1185">Reference proteome</keyword>
<feature type="compositionally biased region" description="Basic and acidic residues" evidence="1">
    <location>
        <begin position="146"/>
        <end position="158"/>
    </location>
</feature>
<reference evidence="2 3" key="1">
    <citation type="submission" date="2024-01" db="EMBL/GenBank/DDBJ databases">
        <title>A draft genome for the cacao thread blight pathogen Marasmiellus scandens.</title>
        <authorList>
            <person name="Baruah I.K."/>
            <person name="Leung J."/>
            <person name="Bukari Y."/>
            <person name="Amoako-Attah I."/>
            <person name="Meinhardt L.W."/>
            <person name="Bailey B.A."/>
            <person name="Cohen S.P."/>
        </authorList>
    </citation>
    <scope>NUCLEOTIDE SEQUENCE [LARGE SCALE GENOMIC DNA]</scope>
    <source>
        <strain evidence="2 3">GH-19</strain>
    </source>
</reference>
<feature type="region of interest" description="Disordered" evidence="1">
    <location>
        <begin position="255"/>
        <end position="391"/>
    </location>
</feature>
<protein>
    <submittedName>
        <fullName evidence="2">Uncharacterized protein</fullName>
    </submittedName>
</protein>
<dbReference type="EMBL" id="JBANRG010000002">
    <property type="protein sequence ID" value="KAK7470370.1"/>
    <property type="molecule type" value="Genomic_DNA"/>
</dbReference>
<evidence type="ECO:0000256" key="1">
    <source>
        <dbReference type="SAM" id="MobiDB-lite"/>
    </source>
</evidence>
<feature type="region of interest" description="Disordered" evidence="1">
    <location>
        <begin position="44"/>
        <end position="73"/>
    </location>
</feature>
<feature type="region of interest" description="Disordered" evidence="1">
    <location>
        <begin position="96"/>
        <end position="166"/>
    </location>
</feature>
<feature type="compositionally biased region" description="Polar residues" evidence="1">
    <location>
        <begin position="267"/>
        <end position="280"/>
    </location>
</feature>
<gene>
    <name evidence="2" type="ORF">VKT23_001797</name>
</gene>
<sequence>MTSSPNPSSSTKTLSTHPSQGFSAFYSKLASQITAFTTSNDIQQAASTSTNADAPQPLSLQPTELDYNPSQSIQPRVEELERMGIKVRDFAYESVLPPVPSYRRQARQVQPGPRPLKRIRLDGEDDEPSSQRSEDADEQVDPAGNTDRKVAELSDRDVNNLPARGRGYSDLNAYDYVVESQQSEWSSPSHSQPPLVYGIESQDSEPYISTPFVTPNGSLQWEVMDTSAMPASQLDTDDDILPNIEPGLIKKLSLHTSHDALDPTPTPSLRISLPSNSEAQTPPPKKHKPNPSPSPLRTKSPSPSLPPSAAPSPRYQLRTRRPAPPSPPPRGRSRSRPTRKIISPAPDLCSGPGPAPISAQSSQRRSRSSSRPKIAPTPGIRSSTRLSRREK</sequence>
<evidence type="ECO:0000313" key="3">
    <source>
        <dbReference type="Proteomes" id="UP001498398"/>
    </source>
</evidence>
<accession>A0ABR1K002</accession>
<organism evidence="2 3">
    <name type="scientific">Marasmiellus scandens</name>
    <dbReference type="NCBI Taxonomy" id="2682957"/>
    <lineage>
        <taxon>Eukaryota</taxon>
        <taxon>Fungi</taxon>
        <taxon>Dikarya</taxon>
        <taxon>Basidiomycota</taxon>
        <taxon>Agaricomycotina</taxon>
        <taxon>Agaricomycetes</taxon>
        <taxon>Agaricomycetidae</taxon>
        <taxon>Agaricales</taxon>
        <taxon>Marasmiineae</taxon>
        <taxon>Omphalotaceae</taxon>
        <taxon>Marasmiellus</taxon>
    </lineage>
</organism>
<proteinExistence type="predicted"/>
<comment type="caution">
    <text evidence="2">The sequence shown here is derived from an EMBL/GenBank/DDBJ whole genome shotgun (WGS) entry which is preliminary data.</text>
</comment>
<name>A0ABR1K002_9AGAR</name>
<evidence type="ECO:0000313" key="2">
    <source>
        <dbReference type="EMBL" id="KAK7470370.1"/>
    </source>
</evidence>
<dbReference type="Proteomes" id="UP001498398">
    <property type="component" value="Unassembled WGS sequence"/>
</dbReference>